<keyword evidence="2" id="KW-1185">Reference proteome</keyword>
<comment type="caution">
    <text evidence="1">The sequence shown here is derived from an EMBL/GenBank/DDBJ whole genome shotgun (WGS) entry which is preliminary data.</text>
</comment>
<reference evidence="1 2" key="1">
    <citation type="submission" date="2020-09" db="EMBL/GenBank/DDBJ databases">
        <title>De no assembly of potato wild relative species, Solanum commersonii.</title>
        <authorList>
            <person name="Cho K."/>
        </authorList>
    </citation>
    <scope>NUCLEOTIDE SEQUENCE [LARGE SCALE GENOMIC DNA]</scope>
    <source>
        <strain evidence="1">LZ3.2</strain>
        <tissue evidence="1">Leaf</tissue>
    </source>
</reference>
<name>A0A9J5Y6T5_SOLCO</name>
<dbReference type="Proteomes" id="UP000824120">
    <property type="component" value="Chromosome 7"/>
</dbReference>
<dbReference type="EMBL" id="JACXVP010000007">
    <property type="protein sequence ID" value="KAG5595869.1"/>
    <property type="molecule type" value="Genomic_DNA"/>
</dbReference>
<evidence type="ECO:0000313" key="1">
    <source>
        <dbReference type="EMBL" id="KAG5595869.1"/>
    </source>
</evidence>
<dbReference type="OrthoDB" id="1301774at2759"/>
<organism evidence="1 2">
    <name type="scientific">Solanum commersonii</name>
    <name type="common">Commerson's wild potato</name>
    <name type="synonym">Commerson's nightshade</name>
    <dbReference type="NCBI Taxonomy" id="4109"/>
    <lineage>
        <taxon>Eukaryota</taxon>
        <taxon>Viridiplantae</taxon>
        <taxon>Streptophyta</taxon>
        <taxon>Embryophyta</taxon>
        <taxon>Tracheophyta</taxon>
        <taxon>Spermatophyta</taxon>
        <taxon>Magnoliopsida</taxon>
        <taxon>eudicotyledons</taxon>
        <taxon>Gunneridae</taxon>
        <taxon>Pentapetalae</taxon>
        <taxon>asterids</taxon>
        <taxon>lamiids</taxon>
        <taxon>Solanales</taxon>
        <taxon>Solanaceae</taxon>
        <taxon>Solanoideae</taxon>
        <taxon>Solaneae</taxon>
        <taxon>Solanum</taxon>
    </lineage>
</organism>
<protein>
    <submittedName>
        <fullName evidence="1">Uncharacterized protein</fullName>
    </submittedName>
</protein>
<gene>
    <name evidence="1" type="ORF">H5410_037101</name>
</gene>
<sequence length="277" mass="32356">MTVKRNILYDDFVNLVMEKCGYNCQLKDLVMSYIPHFFHNEKVLPFKITDQPSLVVYLGGAKRPPILRVYVDENLIKEDHNLKEDQQDMLNDEFDDVDMNNHDVEIEKDDVPDFESHNPHIPIVGSNIPCSSQSSRVNNVRDDETNFYKGMTFKNKEELENSLKIACLEKDFRLKKYFENRFPNGKGPYTRDMPNQLCTELGCRVSYWKIYKGMKHAKSNVKGTREHGYAVLNGTVVTHFYKVAKAYNRCEFNDHFNQIRDLVPKAAETLERIGFHT</sequence>
<dbReference type="AlphaFoldDB" id="A0A9J5Y6T5"/>
<evidence type="ECO:0000313" key="2">
    <source>
        <dbReference type="Proteomes" id="UP000824120"/>
    </source>
</evidence>
<accession>A0A9J5Y6T5</accession>
<proteinExistence type="predicted"/>